<evidence type="ECO:0000313" key="2">
    <source>
        <dbReference type="EMBL" id="AIQ57401.1"/>
    </source>
</evidence>
<dbReference type="InterPro" id="IPR052509">
    <property type="entry name" value="Metal_resp_DNA-bind_regulator"/>
</dbReference>
<dbReference type="SUPFAM" id="SSF46785">
    <property type="entry name" value="Winged helix' DNA-binding domain"/>
    <property type="match status" value="1"/>
</dbReference>
<feature type="domain" description="Transcription regulator PadR N-terminal" evidence="1">
    <location>
        <begin position="23"/>
        <end position="86"/>
    </location>
</feature>
<accession>A0A089L7H1</accession>
<evidence type="ECO:0000313" key="3">
    <source>
        <dbReference type="Proteomes" id="UP000029518"/>
    </source>
</evidence>
<dbReference type="RefSeq" id="WP_042211643.1">
    <property type="nucleotide sequence ID" value="NZ_CP009285.1"/>
</dbReference>
<dbReference type="HOGENOM" id="CLU_063440_4_1_9"/>
<dbReference type="InterPro" id="IPR005149">
    <property type="entry name" value="Tscrpt_reg_PadR_N"/>
</dbReference>
<dbReference type="InterPro" id="IPR036388">
    <property type="entry name" value="WH-like_DNA-bd_sf"/>
</dbReference>
<dbReference type="Gene3D" id="1.10.10.10">
    <property type="entry name" value="Winged helix-like DNA-binding domain superfamily/Winged helix DNA-binding domain"/>
    <property type="match status" value="1"/>
</dbReference>
<dbReference type="PANTHER" id="PTHR33169">
    <property type="entry name" value="PADR-FAMILY TRANSCRIPTIONAL REGULATOR"/>
    <property type="match status" value="1"/>
</dbReference>
<dbReference type="Proteomes" id="UP000029518">
    <property type="component" value="Chromosome"/>
</dbReference>
<dbReference type="InterPro" id="IPR036390">
    <property type="entry name" value="WH_DNA-bd_sf"/>
</dbReference>
<sequence>MSGSNEYGALTEGVYYILLSLFTPMHGYGIMQNVKLLSNGRVELGAGTLYGALGTLVERGWIELLAGSQDSRKKEYRITESGRSALLSEMTRLDELLSNGRKLMGGEPE</sequence>
<organism evidence="2 3">
    <name type="scientific">Paenibacillus borealis</name>
    <dbReference type="NCBI Taxonomy" id="160799"/>
    <lineage>
        <taxon>Bacteria</taxon>
        <taxon>Bacillati</taxon>
        <taxon>Bacillota</taxon>
        <taxon>Bacilli</taxon>
        <taxon>Bacillales</taxon>
        <taxon>Paenibacillaceae</taxon>
        <taxon>Paenibacillus</taxon>
    </lineage>
</organism>
<dbReference type="Pfam" id="PF03551">
    <property type="entry name" value="PadR"/>
    <property type="match status" value="1"/>
</dbReference>
<dbReference type="PANTHER" id="PTHR33169:SF13">
    <property type="entry name" value="PADR-FAMILY TRANSCRIPTIONAL REGULATOR"/>
    <property type="match status" value="1"/>
</dbReference>
<protein>
    <submittedName>
        <fullName evidence="2">PadR family transcriptional regulator</fullName>
    </submittedName>
</protein>
<evidence type="ECO:0000259" key="1">
    <source>
        <dbReference type="Pfam" id="PF03551"/>
    </source>
</evidence>
<proteinExistence type="predicted"/>
<dbReference type="EMBL" id="CP009285">
    <property type="protein sequence ID" value="AIQ57401.1"/>
    <property type="molecule type" value="Genomic_DNA"/>
</dbReference>
<dbReference type="AlphaFoldDB" id="A0A089L7H1"/>
<reference evidence="2" key="1">
    <citation type="submission" date="2014-08" db="EMBL/GenBank/DDBJ databases">
        <title>Comparative genomics of the Paenibacillus odorifer group.</title>
        <authorList>
            <person name="den Bakker H.C."/>
            <person name="Tsai Y.-C.Y.-C."/>
            <person name="Martin N."/>
            <person name="Korlach J."/>
            <person name="Wiedmann M."/>
        </authorList>
    </citation>
    <scope>NUCLEOTIDE SEQUENCE [LARGE SCALE GENOMIC DNA]</scope>
    <source>
        <strain evidence="2">DSM 13188</strain>
    </source>
</reference>
<dbReference type="KEGG" id="pbd:PBOR_11055"/>
<gene>
    <name evidence="2" type="ORF">PBOR_11055</name>
</gene>
<keyword evidence="3" id="KW-1185">Reference proteome</keyword>
<name>A0A089L7H1_PAEBO</name>